<feature type="compositionally biased region" description="Basic residues" evidence="1">
    <location>
        <begin position="37"/>
        <end position="46"/>
    </location>
</feature>
<sequence>MVSKVQKEKPKWNVLSPSRKSLEKEQPKGNVLSPTRKSLRKTKRKGNGLSPAGKALAVYMIVYGDTDDEAQQNNTPIKELKN</sequence>
<proteinExistence type="predicted"/>
<reference evidence="2" key="1">
    <citation type="journal article" date="2019" name="bioRxiv">
        <title>The Genome of the Zebra Mussel, Dreissena polymorpha: A Resource for Invasive Species Research.</title>
        <authorList>
            <person name="McCartney M.A."/>
            <person name="Auch B."/>
            <person name="Kono T."/>
            <person name="Mallez S."/>
            <person name="Zhang Y."/>
            <person name="Obille A."/>
            <person name="Becker A."/>
            <person name="Abrahante J.E."/>
            <person name="Garbe J."/>
            <person name="Badalamenti J.P."/>
            <person name="Herman A."/>
            <person name="Mangelson H."/>
            <person name="Liachko I."/>
            <person name="Sullivan S."/>
            <person name="Sone E.D."/>
            <person name="Koren S."/>
            <person name="Silverstein K.A.T."/>
            <person name="Beckman K.B."/>
            <person name="Gohl D.M."/>
        </authorList>
    </citation>
    <scope>NUCLEOTIDE SEQUENCE</scope>
    <source>
        <strain evidence="2">Duluth1</strain>
        <tissue evidence="2">Whole animal</tissue>
    </source>
</reference>
<evidence type="ECO:0000313" key="3">
    <source>
        <dbReference type="Proteomes" id="UP000828390"/>
    </source>
</evidence>
<evidence type="ECO:0000313" key="2">
    <source>
        <dbReference type="EMBL" id="KAH3770388.1"/>
    </source>
</evidence>
<feature type="compositionally biased region" description="Basic and acidic residues" evidence="1">
    <location>
        <begin position="1"/>
        <end position="11"/>
    </location>
</feature>
<reference evidence="2" key="2">
    <citation type="submission" date="2020-11" db="EMBL/GenBank/DDBJ databases">
        <authorList>
            <person name="McCartney M.A."/>
            <person name="Auch B."/>
            <person name="Kono T."/>
            <person name="Mallez S."/>
            <person name="Becker A."/>
            <person name="Gohl D.M."/>
            <person name="Silverstein K.A.T."/>
            <person name="Koren S."/>
            <person name="Bechman K.B."/>
            <person name="Herman A."/>
            <person name="Abrahante J.E."/>
            <person name="Garbe J."/>
        </authorList>
    </citation>
    <scope>NUCLEOTIDE SEQUENCE</scope>
    <source>
        <strain evidence="2">Duluth1</strain>
        <tissue evidence="2">Whole animal</tissue>
    </source>
</reference>
<protein>
    <submittedName>
        <fullName evidence="2">Uncharacterized protein</fullName>
    </submittedName>
</protein>
<gene>
    <name evidence="2" type="ORF">DPMN_171673</name>
</gene>
<keyword evidence="3" id="KW-1185">Reference proteome</keyword>
<feature type="region of interest" description="Disordered" evidence="1">
    <location>
        <begin position="1"/>
        <end position="51"/>
    </location>
</feature>
<accession>A0A9D4IFT2</accession>
<name>A0A9D4IFT2_DREPO</name>
<organism evidence="2 3">
    <name type="scientific">Dreissena polymorpha</name>
    <name type="common">Zebra mussel</name>
    <name type="synonym">Mytilus polymorpha</name>
    <dbReference type="NCBI Taxonomy" id="45954"/>
    <lineage>
        <taxon>Eukaryota</taxon>
        <taxon>Metazoa</taxon>
        <taxon>Spiralia</taxon>
        <taxon>Lophotrochozoa</taxon>
        <taxon>Mollusca</taxon>
        <taxon>Bivalvia</taxon>
        <taxon>Autobranchia</taxon>
        <taxon>Heteroconchia</taxon>
        <taxon>Euheterodonta</taxon>
        <taxon>Imparidentia</taxon>
        <taxon>Neoheterodontei</taxon>
        <taxon>Myida</taxon>
        <taxon>Dreissenoidea</taxon>
        <taxon>Dreissenidae</taxon>
        <taxon>Dreissena</taxon>
    </lineage>
</organism>
<dbReference type="Proteomes" id="UP000828390">
    <property type="component" value="Unassembled WGS sequence"/>
</dbReference>
<comment type="caution">
    <text evidence="2">The sequence shown here is derived from an EMBL/GenBank/DDBJ whole genome shotgun (WGS) entry which is preliminary data.</text>
</comment>
<dbReference type="AlphaFoldDB" id="A0A9D4IFT2"/>
<dbReference type="EMBL" id="JAIWYP010000009">
    <property type="protein sequence ID" value="KAH3770388.1"/>
    <property type="molecule type" value="Genomic_DNA"/>
</dbReference>
<evidence type="ECO:0000256" key="1">
    <source>
        <dbReference type="SAM" id="MobiDB-lite"/>
    </source>
</evidence>